<organism evidence="16 17">
    <name type="scientific">Castilleja foliolosa</name>
    <dbReference type="NCBI Taxonomy" id="1961234"/>
    <lineage>
        <taxon>Eukaryota</taxon>
        <taxon>Viridiplantae</taxon>
        <taxon>Streptophyta</taxon>
        <taxon>Embryophyta</taxon>
        <taxon>Tracheophyta</taxon>
        <taxon>Spermatophyta</taxon>
        <taxon>Magnoliopsida</taxon>
        <taxon>eudicotyledons</taxon>
        <taxon>Gunneridae</taxon>
        <taxon>Pentapetalae</taxon>
        <taxon>asterids</taxon>
        <taxon>lamiids</taxon>
        <taxon>Lamiales</taxon>
        <taxon>Orobanchaceae</taxon>
        <taxon>Pedicularideae</taxon>
        <taxon>Castillejinae</taxon>
        <taxon>Castilleja</taxon>
    </lineage>
</organism>
<evidence type="ECO:0000256" key="14">
    <source>
        <dbReference type="SAM" id="SignalP"/>
    </source>
</evidence>
<dbReference type="SMART" id="SM00220">
    <property type="entry name" value="S_TKc"/>
    <property type="match status" value="1"/>
</dbReference>
<comment type="subcellular location">
    <subcellularLocation>
        <location evidence="1">Membrane</location>
        <topology evidence="1">Single-pass type I membrane protein</topology>
    </subcellularLocation>
</comment>
<accession>A0ABD3DTR5</accession>
<dbReference type="PROSITE" id="PS50011">
    <property type="entry name" value="PROTEIN_KINASE_DOM"/>
    <property type="match status" value="1"/>
</dbReference>
<keyword evidence="2" id="KW-0723">Serine/threonine-protein kinase</keyword>
<gene>
    <name evidence="16" type="ORF">CASFOL_010848</name>
</gene>
<dbReference type="InterPro" id="IPR025287">
    <property type="entry name" value="WAK_GUB"/>
</dbReference>
<evidence type="ECO:0000259" key="15">
    <source>
        <dbReference type="PROSITE" id="PS50011"/>
    </source>
</evidence>
<evidence type="ECO:0000256" key="7">
    <source>
        <dbReference type="ARBA" id="ARBA00022777"/>
    </source>
</evidence>
<keyword evidence="11" id="KW-0325">Glycoprotein</keyword>
<keyword evidence="10 13" id="KW-0472">Membrane</keyword>
<evidence type="ECO:0000256" key="8">
    <source>
        <dbReference type="ARBA" id="ARBA00022840"/>
    </source>
</evidence>
<dbReference type="InterPro" id="IPR045874">
    <property type="entry name" value="LRK10/LRL21-25-like"/>
</dbReference>
<keyword evidence="4 13" id="KW-0812">Transmembrane</keyword>
<dbReference type="InterPro" id="IPR000719">
    <property type="entry name" value="Prot_kinase_dom"/>
</dbReference>
<evidence type="ECO:0000256" key="13">
    <source>
        <dbReference type="SAM" id="Phobius"/>
    </source>
</evidence>
<name>A0ABD3DTR5_9LAMI</name>
<feature type="domain" description="Protein kinase" evidence="15">
    <location>
        <begin position="306"/>
        <end position="594"/>
    </location>
</feature>
<keyword evidence="8 12" id="KW-0067">ATP-binding</keyword>
<feature type="signal peptide" evidence="14">
    <location>
        <begin position="1"/>
        <end position="29"/>
    </location>
</feature>
<sequence length="644" mass="72803">MPSLMYLLLKTRPFSCFIIIHLLLLTCNGKMTLHCSPSSCGNIPHISHPFRLKNDPINCGDPDYELACENNTAFMYANSSQKYIVRAINYPNHTIHLADPSISENDSCSLPSHSVSTDKLSYPYDISDITSFLTFMSCPYPVKNSLLLEVSAADCGHRNYGFNNSGSKYTYIKYGDFNGSYIMDNCTIDLKVLVSHLPLKDAEKSVSLSEIHSSLLYGFELSWQPSAIRYIYRVIIWIIQPVIVYGVAAYLARMIIIGMPCMVWLLIYNLRRRRMSMFDLIEDFLQSNNNLMPIRYSYRDIKKITRGFREKLGQGGYGTVYKGKLRSGHIVAVKLLSKHTENGQDFINEISTIGRVHHVNVVKLIGFCAGRFSNKRALLFDFMPNGSLEKYIFNQENPNPLSWDRKYEIAVGVARGIEYLHRGCDIQILHFDIKPHNILLDEHFTPKISDFGLAKLYSTDKNTVTLTAARGTIGYVAPELISRGVGGVSYKADVYSYGMLLMEMVGLNRDITANNDEESSKYFPQWIYDRFNKGKDIETGDADIEGDDNDDEVEGKRIKRKMTVVGLWCIQMSPAKRPSMSEVVKMLESQNVNLQIPPQPSESTEIAIYSDQSWETESSGSMAMLFDYASSDLSKGGGKCIEMS</sequence>
<dbReference type="InterPro" id="IPR017441">
    <property type="entry name" value="Protein_kinase_ATP_BS"/>
</dbReference>
<dbReference type="GO" id="GO:0005524">
    <property type="term" value="F:ATP binding"/>
    <property type="evidence" value="ECO:0007669"/>
    <property type="project" value="UniProtKB-UniRule"/>
</dbReference>
<evidence type="ECO:0000313" key="17">
    <source>
        <dbReference type="Proteomes" id="UP001632038"/>
    </source>
</evidence>
<dbReference type="GO" id="GO:0004674">
    <property type="term" value="F:protein serine/threonine kinase activity"/>
    <property type="evidence" value="ECO:0007669"/>
    <property type="project" value="UniProtKB-KW"/>
</dbReference>
<evidence type="ECO:0000256" key="3">
    <source>
        <dbReference type="ARBA" id="ARBA00022679"/>
    </source>
</evidence>
<keyword evidence="17" id="KW-1185">Reference proteome</keyword>
<dbReference type="Proteomes" id="UP001632038">
    <property type="component" value="Unassembled WGS sequence"/>
</dbReference>
<dbReference type="PROSITE" id="PS00108">
    <property type="entry name" value="PROTEIN_KINASE_ST"/>
    <property type="match status" value="1"/>
</dbReference>
<evidence type="ECO:0000256" key="4">
    <source>
        <dbReference type="ARBA" id="ARBA00022692"/>
    </source>
</evidence>
<dbReference type="AlphaFoldDB" id="A0ABD3DTR5"/>
<keyword evidence="9 13" id="KW-1133">Transmembrane helix</keyword>
<evidence type="ECO:0000256" key="9">
    <source>
        <dbReference type="ARBA" id="ARBA00022989"/>
    </source>
</evidence>
<keyword evidence="6 12" id="KW-0547">Nucleotide-binding</keyword>
<keyword evidence="5 14" id="KW-0732">Signal</keyword>
<feature type="transmembrane region" description="Helical" evidence="13">
    <location>
        <begin position="242"/>
        <end position="267"/>
    </location>
</feature>
<dbReference type="GO" id="GO:0016020">
    <property type="term" value="C:membrane"/>
    <property type="evidence" value="ECO:0007669"/>
    <property type="project" value="UniProtKB-SubCell"/>
</dbReference>
<evidence type="ECO:0000256" key="2">
    <source>
        <dbReference type="ARBA" id="ARBA00022527"/>
    </source>
</evidence>
<keyword evidence="3" id="KW-0808">Transferase</keyword>
<dbReference type="PROSITE" id="PS00107">
    <property type="entry name" value="PROTEIN_KINASE_ATP"/>
    <property type="match status" value="1"/>
</dbReference>
<evidence type="ECO:0000256" key="1">
    <source>
        <dbReference type="ARBA" id="ARBA00004479"/>
    </source>
</evidence>
<comment type="caution">
    <text evidence="16">The sequence shown here is derived from an EMBL/GenBank/DDBJ whole genome shotgun (WGS) entry which is preliminary data.</text>
</comment>
<evidence type="ECO:0000313" key="16">
    <source>
        <dbReference type="EMBL" id="KAL3645668.1"/>
    </source>
</evidence>
<dbReference type="FunFam" id="1.10.510.10:FF:000590">
    <property type="entry name" value="PR5-like receptor kinase"/>
    <property type="match status" value="1"/>
</dbReference>
<reference evidence="17" key="1">
    <citation type="journal article" date="2024" name="IScience">
        <title>Strigolactones Initiate the Formation of Haustorium-like Structures in Castilleja.</title>
        <authorList>
            <person name="Buerger M."/>
            <person name="Peterson D."/>
            <person name="Chory J."/>
        </authorList>
    </citation>
    <scope>NUCLEOTIDE SEQUENCE [LARGE SCALE GENOMIC DNA]</scope>
</reference>
<dbReference type="Gene3D" id="3.30.200.20">
    <property type="entry name" value="Phosphorylase Kinase, domain 1"/>
    <property type="match status" value="1"/>
</dbReference>
<dbReference type="Pfam" id="PF00069">
    <property type="entry name" value="Pkinase"/>
    <property type="match status" value="1"/>
</dbReference>
<dbReference type="PANTHER" id="PTHR27009">
    <property type="entry name" value="RUST RESISTANCE KINASE LR10-RELATED"/>
    <property type="match status" value="1"/>
</dbReference>
<dbReference type="CDD" id="cd14066">
    <property type="entry name" value="STKc_IRAK"/>
    <property type="match status" value="1"/>
</dbReference>
<protein>
    <recommendedName>
        <fullName evidence="15">Protein kinase domain-containing protein</fullName>
    </recommendedName>
</protein>
<feature type="chain" id="PRO_5044886605" description="Protein kinase domain-containing protein" evidence="14">
    <location>
        <begin position="30"/>
        <end position="644"/>
    </location>
</feature>
<evidence type="ECO:0000256" key="6">
    <source>
        <dbReference type="ARBA" id="ARBA00022741"/>
    </source>
</evidence>
<dbReference type="InterPro" id="IPR008271">
    <property type="entry name" value="Ser/Thr_kinase_AS"/>
</dbReference>
<dbReference type="InterPro" id="IPR011009">
    <property type="entry name" value="Kinase-like_dom_sf"/>
</dbReference>
<evidence type="ECO:0000256" key="12">
    <source>
        <dbReference type="PROSITE-ProRule" id="PRU10141"/>
    </source>
</evidence>
<dbReference type="FunFam" id="3.30.200.20:FF:000178">
    <property type="entry name" value="serine/threonine-protein kinase PBS1-like"/>
    <property type="match status" value="1"/>
</dbReference>
<proteinExistence type="predicted"/>
<dbReference type="SUPFAM" id="SSF56112">
    <property type="entry name" value="Protein kinase-like (PK-like)"/>
    <property type="match status" value="1"/>
</dbReference>
<dbReference type="Pfam" id="PF13947">
    <property type="entry name" value="GUB_WAK_bind"/>
    <property type="match status" value="1"/>
</dbReference>
<keyword evidence="7" id="KW-0418">Kinase</keyword>
<evidence type="ECO:0000256" key="11">
    <source>
        <dbReference type="ARBA" id="ARBA00023180"/>
    </source>
</evidence>
<evidence type="ECO:0000256" key="10">
    <source>
        <dbReference type="ARBA" id="ARBA00023136"/>
    </source>
</evidence>
<dbReference type="EMBL" id="JAVIJP010000013">
    <property type="protein sequence ID" value="KAL3645668.1"/>
    <property type="molecule type" value="Genomic_DNA"/>
</dbReference>
<evidence type="ECO:0000256" key="5">
    <source>
        <dbReference type="ARBA" id="ARBA00022729"/>
    </source>
</evidence>
<dbReference type="Gene3D" id="1.10.510.10">
    <property type="entry name" value="Transferase(Phosphotransferase) domain 1"/>
    <property type="match status" value="1"/>
</dbReference>
<feature type="binding site" evidence="12">
    <location>
        <position position="334"/>
    </location>
    <ligand>
        <name>ATP</name>
        <dbReference type="ChEBI" id="CHEBI:30616"/>
    </ligand>
</feature>